<keyword evidence="4" id="KW-1185">Reference proteome</keyword>
<dbReference type="EMBL" id="JAUSVL010000001">
    <property type="protein sequence ID" value="MDQ0289016.1"/>
    <property type="molecule type" value="Genomic_DNA"/>
</dbReference>
<dbReference type="Proteomes" id="UP001238163">
    <property type="component" value="Unassembled WGS sequence"/>
</dbReference>
<dbReference type="RefSeq" id="WP_307260358.1">
    <property type="nucleotide sequence ID" value="NZ_JAUSVL010000001.1"/>
</dbReference>
<evidence type="ECO:0000256" key="2">
    <source>
        <dbReference type="SAM" id="MobiDB-lite"/>
    </source>
</evidence>
<evidence type="ECO:0000313" key="3">
    <source>
        <dbReference type="EMBL" id="MDQ0289016.1"/>
    </source>
</evidence>
<gene>
    <name evidence="3" type="ORF">J3R75_001123</name>
</gene>
<feature type="region of interest" description="Disordered" evidence="2">
    <location>
        <begin position="99"/>
        <end position="137"/>
    </location>
</feature>
<accession>A0AAE4AMX1</accession>
<protein>
    <submittedName>
        <fullName evidence="3">Succinate dehydrogenase flavin-adding protein (Antitoxin of CptAB toxin-antitoxin module)</fullName>
    </submittedName>
</protein>
<evidence type="ECO:0000313" key="4">
    <source>
        <dbReference type="Proteomes" id="UP001238163"/>
    </source>
</evidence>
<proteinExistence type="predicted"/>
<feature type="coiled-coil region" evidence="1">
    <location>
        <begin position="147"/>
        <end position="174"/>
    </location>
</feature>
<comment type="caution">
    <text evidence="3">The sequence shown here is derived from an EMBL/GenBank/DDBJ whole genome shotgun (WGS) entry which is preliminary data.</text>
</comment>
<evidence type="ECO:0000256" key="1">
    <source>
        <dbReference type="SAM" id="Coils"/>
    </source>
</evidence>
<feature type="compositionally biased region" description="Basic and acidic residues" evidence="2">
    <location>
        <begin position="105"/>
        <end position="137"/>
    </location>
</feature>
<sequence>MDKQKIVIALIALNLCFAASALFFYLDNSSLQDQLATLSQERDDALAKITAADEDRKLLQARLNAIANNGDTENDESNEKLMKLLEQKDKDIVALKDALASADQQRPDQPERRRPDRGNDRRGNMQERMERLREEDPERYEQIMAWRDNARKQAEEQQRKREDYLDKINTARLNDAQREAVNDYRALLQTNHELALNAMNGDMESGREIWENQRAITELSQSVRDILIEQAAGSKAADEIKAILDITNTAPAGFGGRGGFGGGPGGGRR</sequence>
<dbReference type="AlphaFoldDB" id="A0AAE4AMX1"/>
<organism evidence="3 4">
    <name type="scientific">Oligosphaera ethanolica</name>
    <dbReference type="NCBI Taxonomy" id="760260"/>
    <lineage>
        <taxon>Bacteria</taxon>
        <taxon>Pseudomonadati</taxon>
        <taxon>Lentisphaerota</taxon>
        <taxon>Oligosphaeria</taxon>
        <taxon>Oligosphaerales</taxon>
        <taxon>Oligosphaeraceae</taxon>
        <taxon>Oligosphaera</taxon>
    </lineage>
</organism>
<name>A0AAE4AMX1_9BACT</name>
<keyword evidence="1" id="KW-0175">Coiled coil</keyword>
<reference evidence="3" key="1">
    <citation type="submission" date="2023-07" db="EMBL/GenBank/DDBJ databases">
        <title>Genomic Encyclopedia of Type Strains, Phase IV (KMG-IV): sequencing the most valuable type-strain genomes for metagenomic binning, comparative biology and taxonomic classification.</title>
        <authorList>
            <person name="Goeker M."/>
        </authorList>
    </citation>
    <scope>NUCLEOTIDE SEQUENCE</scope>
    <source>
        <strain evidence="3">DSM 24202</strain>
    </source>
</reference>